<evidence type="ECO:0000256" key="1">
    <source>
        <dbReference type="SAM" id="MobiDB-lite"/>
    </source>
</evidence>
<reference evidence="2" key="1">
    <citation type="journal article" date="2010" name="BMC Genomics">
        <title>Snake mitochondrial genomes: phylogenetic relationships and implications of extended taxon sampling for interpretations of mitogenomic evolution.</title>
        <authorList>
            <person name="Douglas D.A."/>
            <person name="Gower D.J."/>
        </authorList>
    </citation>
    <scope>NUCLEOTIDE SEQUENCE</scope>
</reference>
<keyword evidence="2" id="KW-0496">Mitochondrion</keyword>
<organism evidence="2">
    <name type="scientific">Anilius scytale</name>
    <name type="common">Coral cylinder snake</name>
    <name type="synonym">Anguis scytale</name>
    <dbReference type="NCBI Taxonomy" id="51844"/>
    <lineage>
        <taxon>Eukaryota</taxon>
        <taxon>Metazoa</taxon>
        <taxon>Chordata</taxon>
        <taxon>Craniata</taxon>
        <taxon>Vertebrata</taxon>
        <taxon>Euteleostomi</taxon>
        <taxon>Lepidosauria</taxon>
        <taxon>Squamata</taxon>
        <taxon>Bifurcata</taxon>
        <taxon>Unidentata</taxon>
        <taxon>Episquamata</taxon>
        <taxon>Toxicofera</taxon>
        <taxon>Serpentes</taxon>
        <taxon>Henophidia</taxon>
        <taxon>Aniliidae</taxon>
        <taxon>Anilius</taxon>
    </lineage>
</organism>
<accession>D2W918</accession>
<name>D2W918_ANISC</name>
<geneLocation type="mitochondrion" evidence="2"/>
<sequence length="55" mass="6535">MPQLETTNLLLINLWTWMALMSMVWKIKTILFNNPTEQADPNKSKTKQTWSLPWT</sequence>
<feature type="region of interest" description="Disordered" evidence="1">
    <location>
        <begin position="35"/>
        <end position="55"/>
    </location>
</feature>
<protein>
    <submittedName>
        <fullName evidence="2">ATP synthase F0 subunit 8</fullName>
    </submittedName>
</protein>
<proteinExistence type="predicted"/>
<gene>
    <name evidence="2" type="primary">ATP8</name>
</gene>
<dbReference type="EMBL" id="GQ200593">
    <property type="protein sequence ID" value="ACR55938.1"/>
    <property type="molecule type" value="Genomic_DNA"/>
</dbReference>
<evidence type="ECO:0000313" key="2">
    <source>
        <dbReference type="EMBL" id="ACR55938.1"/>
    </source>
</evidence>
<dbReference type="AlphaFoldDB" id="D2W918"/>